<keyword evidence="5 8" id="KW-0812">Transmembrane</keyword>
<dbReference type="Pfam" id="PF01032">
    <property type="entry name" value="FecCD"/>
    <property type="match status" value="1"/>
</dbReference>
<dbReference type="RefSeq" id="WP_278012521.1">
    <property type="nucleotide sequence ID" value="NZ_CP121208.1"/>
</dbReference>
<evidence type="ECO:0000256" key="7">
    <source>
        <dbReference type="ARBA" id="ARBA00023136"/>
    </source>
</evidence>
<evidence type="ECO:0000256" key="8">
    <source>
        <dbReference type="SAM" id="Phobius"/>
    </source>
</evidence>
<evidence type="ECO:0000256" key="6">
    <source>
        <dbReference type="ARBA" id="ARBA00022989"/>
    </source>
</evidence>
<evidence type="ECO:0000313" key="10">
    <source>
        <dbReference type="Proteomes" id="UP001215216"/>
    </source>
</evidence>
<dbReference type="InterPro" id="IPR037294">
    <property type="entry name" value="ABC_BtuC-like"/>
</dbReference>
<keyword evidence="4" id="KW-1003">Cell membrane</keyword>
<feature type="transmembrane region" description="Helical" evidence="8">
    <location>
        <begin position="239"/>
        <end position="260"/>
    </location>
</feature>
<dbReference type="EMBL" id="CP121208">
    <property type="protein sequence ID" value="WFM83095.1"/>
    <property type="molecule type" value="Genomic_DNA"/>
</dbReference>
<dbReference type="InterPro" id="IPR000522">
    <property type="entry name" value="ABC_transptr_permease_BtuC"/>
</dbReference>
<feature type="transmembrane region" description="Helical" evidence="8">
    <location>
        <begin position="319"/>
        <end position="340"/>
    </location>
</feature>
<dbReference type="Gene3D" id="1.10.3470.10">
    <property type="entry name" value="ABC transporter involved in vitamin B12 uptake, BtuC"/>
    <property type="match status" value="1"/>
</dbReference>
<dbReference type="SUPFAM" id="SSF81345">
    <property type="entry name" value="ABC transporter involved in vitamin B12 uptake, BtuC"/>
    <property type="match status" value="1"/>
</dbReference>
<feature type="transmembrane region" description="Helical" evidence="8">
    <location>
        <begin position="76"/>
        <end position="97"/>
    </location>
</feature>
<keyword evidence="10" id="KW-1185">Reference proteome</keyword>
<dbReference type="Proteomes" id="UP001215216">
    <property type="component" value="Chromosome"/>
</dbReference>
<keyword evidence="3" id="KW-0813">Transport</keyword>
<accession>A0ABY8FX52</accession>
<dbReference type="PANTHER" id="PTHR30472:SF25">
    <property type="entry name" value="ABC TRANSPORTER PERMEASE PROTEIN MJ0876-RELATED"/>
    <property type="match status" value="1"/>
</dbReference>
<comment type="subcellular location">
    <subcellularLocation>
        <location evidence="1">Cell membrane</location>
        <topology evidence="1">Multi-pass membrane protein</topology>
    </subcellularLocation>
</comment>
<evidence type="ECO:0000256" key="4">
    <source>
        <dbReference type="ARBA" id="ARBA00022475"/>
    </source>
</evidence>
<keyword evidence="7 8" id="KW-0472">Membrane</keyword>
<evidence type="ECO:0000313" key="9">
    <source>
        <dbReference type="EMBL" id="WFM83095.1"/>
    </source>
</evidence>
<feature type="transmembrane region" description="Helical" evidence="8">
    <location>
        <begin position="266"/>
        <end position="286"/>
    </location>
</feature>
<dbReference type="CDD" id="cd06550">
    <property type="entry name" value="TM_ABC_iron-siderophores_like"/>
    <property type="match status" value="1"/>
</dbReference>
<proteinExistence type="inferred from homology"/>
<evidence type="ECO:0000256" key="2">
    <source>
        <dbReference type="ARBA" id="ARBA00007935"/>
    </source>
</evidence>
<protein>
    <submittedName>
        <fullName evidence="9">Iron ABC transporter permease</fullName>
    </submittedName>
</protein>
<evidence type="ECO:0000256" key="5">
    <source>
        <dbReference type="ARBA" id="ARBA00022692"/>
    </source>
</evidence>
<keyword evidence="6 8" id="KW-1133">Transmembrane helix</keyword>
<feature type="transmembrane region" description="Helical" evidence="8">
    <location>
        <begin position="163"/>
        <end position="185"/>
    </location>
</feature>
<comment type="similarity">
    <text evidence="2">Belongs to the binding-protein-dependent transport system permease family. FecCD subfamily.</text>
</comment>
<reference evidence="9 10" key="1">
    <citation type="submission" date="2023-03" db="EMBL/GenBank/DDBJ databases">
        <title>Complete genome of Arcanobacterium canis strain DSM 25104 isolated in 2010 from a canine otitis externa in Germany.</title>
        <authorList>
            <person name="Borowiak M."/>
            <person name="Kreitlow A."/>
            <person name="Malorny B."/>
            <person name="Laemmler C."/>
            <person name="Prenger-Berninghoff E."/>
            <person name="Ploetz M."/>
            <person name="Abdulmawjood A."/>
        </authorList>
    </citation>
    <scope>NUCLEOTIDE SEQUENCE [LARGE SCALE GENOMIC DNA]</scope>
    <source>
        <strain evidence="9 10">DSM 25104</strain>
    </source>
</reference>
<name>A0ABY8FX52_9ACTO</name>
<feature type="transmembrane region" description="Helical" evidence="8">
    <location>
        <begin position="205"/>
        <end position="227"/>
    </location>
</feature>
<feature type="transmembrane region" description="Helical" evidence="8">
    <location>
        <begin position="106"/>
        <end position="125"/>
    </location>
</feature>
<feature type="transmembrane region" description="Helical" evidence="8">
    <location>
        <begin position="293"/>
        <end position="313"/>
    </location>
</feature>
<sequence>MIHSWLHSHRRRRLTLAYSALFVLLIGAVIISASSGQLTIVPTDIVRAIGAKISLTDPPTDQLAMTTLWTIRFPRIILGVLVGAALAVAGTTMQAVFSNPLAEPSVIGVSSGAAVGASASIVFFPAALSGFAVPLTAFLCGLIASFVVYVLARSNGRAQVLNLVLTGIAVTAVCTALTSIATYIAPTTARDQIVFWQMGSLSGATWKQVFIVGVIVFIGTTVSVLIARQLDALALGENAACHLGINVQALRITAITAAALLTAAAVSYAGVIAFVGLVVPHVLRLILGPLNRYLIPAVFLGGAVLITVSDLIARNLIPFADLPIGIFTSLLGGPTFFVLLRSRMRHGEII</sequence>
<dbReference type="PANTHER" id="PTHR30472">
    <property type="entry name" value="FERRIC ENTEROBACTIN TRANSPORT SYSTEM PERMEASE PROTEIN"/>
    <property type="match status" value="1"/>
</dbReference>
<gene>
    <name evidence="9" type="ORF">P7079_06790</name>
</gene>
<evidence type="ECO:0000256" key="3">
    <source>
        <dbReference type="ARBA" id="ARBA00022448"/>
    </source>
</evidence>
<feature type="transmembrane region" description="Helical" evidence="8">
    <location>
        <begin position="131"/>
        <end position="151"/>
    </location>
</feature>
<evidence type="ECO:0000256" key="1">
    <source>
        <dbReference type="ARBA" id="ARBA00004651"/>
    </source>
</evidence>
<organism evidence="9 10">
    <name type="scientific">Arcanobacterium canis</name>
    <dbReference type="NCBI Taxonomy" id="999183"/>
    <lineage>
        <taxon>Bacteria</taxon>
        <taxon>Bacillati</taxon>
        <taxon>Actinomycetota</taxon>
        <taxon>Actinomycetes</taxon>
        <taxon>Actinomycetales</taxon>
        <taxon>Actinomycetaceae</taxon>
        <taxon>Arcanobacterium</taxon>
    </lineage>
</organism>